<dbReference type="Proteomes" id="UP001217089">
    <property type="component" value="Unassembled WGS sequence"/>
</dbReference>
<evidence type="ECO:0000313" key="1">
    <source>
        <dbReference type="EMBL" id="KAJ8313842.1"/>
    </source>
</evidence>
<keyword evidence="2" id="KW-1185">Reference proteome</keyword>
<proteinExistence type="predicted"/>
<comment type="caution">
    <text evidence="1">The sequence shown here is derived from an EMBL/GenBank/DDBJ whole genome shotgun (WGS) entry which is preliminary data.</text>
</comment>
<dbReference type="EMBL" id="JARBDR010000342">
    <property type="protein sequence ID" value="KAJ8313842.1"/>
    <property type="molecule type" value="Genomic_DNA"/>
</dbReference>
<accession>A0ABQ9FDA6</accession>
<protein>
    <submittedName>
        <fullName evidence="1">Uncharacterized protein</fullName>
    </submittedName>
</protein>
<evidence type="ECO:0000313" key="2">
    <source>
        <dbReference type="Proteomes" id="UP001217089"/>
    </source>
</evidence>
<reference evidence="1 2" key="1">
    <citation type="submission" date="2022-12" db="EMBL/GenBank/DDBJ databases">
        <title>Chromosome-level genome of Tegillarca granosa.</title>
        <authorList>
            <person name="Kim J."/>
        </authorList>
    </citation>
    <scope>NUCLEOTIDE SEQUENCE [LARGE SCALE GENOMIC DNA]</scope>
    <source>
        <strain evidence="1">Teg-2019</strain>
        <tissue evidence="1">Adductor muscle</tissue>
    </source>
</reference>
<gene>
    <name evidence="1" type="ORF">KUTeg_008403</name>
</gene>
<sequence length="121" mass="14697">MSKEELDVVIKIQLFHHRHNDVNTNKKKHKEKERERPRQEYYFGGKLEYQQHLENCKIQRDEYRQLCDDAKAMYSQMPDDKKQGGNQHVLQVQYSFDYAQQVHFPHYAQQIWLMACNHSTT</sequence>
<organism evidence="1 2">
    <name type="scientific">Tegillarca granosa</name>
    <name type="common">Malaysian cockle</name>
    <name type="synonym">Anadara granosa</name>
    <dbReference type="NCBI Taxonomy" id="220873"/>
    <lineage>
        <taxon>Eukaryota</taxon>
        <taxon>Metazoa</taxon>
        <taxon>Spiralia</taxon>
        <taxon>Lophotrochozoa</taxon>
        <taxon>Mollusca</taxon>
        <taxon>Bivalvia</taxon>
        <taxon>Autobranchia</taxon>
        <taxon>Pteriomorphia</taxon>
        <taxon>Arcoida</taxon>
        <taxon>Arcoidea</taxon>
        <taxon>Arcidae</taxon>
        <taxon>Tegillarca</taxon>
    </lineage>
</organism>
<name>A0ABQ9FDA6_TEGGR</name>